<evidence type="ECO:0000256" key="2">
    <source>
        <dbReference type="ARBA" id="ARBA00022692"/>
    </source>
</evidence>
<feature type="transmembrane region" description="Helical" evidence="5">
    <location>
        <begin position="229"/>
        <end position="249"/>
    </location>
</feature>
<proteinExistence type="predicted"/>
<dbReference type="KEGG" id="thd:BHV28_08600"/>
<evidence type="ECO:0000256" key="4">
    <source>
        <dbReference type="ARBA" id="ARBA00023136"/>
    </source>
</evidence>
<keyword evidence="2 5" id="KW-0812">Transmembrane</keyword>
<accession>A0A1U9JUL9</accession>
<dbReference type="InterPro" id="IPR011701">
    <property type="entry name" value="MFS"/>
</dbReference>
<feature type="transmembrane region" description="Helical" evidence="5">
    <location>
        <begin position="84"/>
        <end position="103"/>
    </location>
</feature>
<reference evidence="7 8" key="1">
    <citation type="journal article" date="2010" name="Science">
        <title>Genomic comparison of the ants Camponotus floridanus and Harpegnathos saltator.</title>
        <authorList>
            <person name="Bonasio R."/>
            <person name="Zhang G."/>
            <person name="Ye C."/>
            <person name="Mutti N.S."/>
            <person name="Fang X."/>
            <person name="Qin N."/>
            <person name="Donahue G."/>
            <person name="Yang P."/>
            <person name="Li Q."/>
            <person name="Li C."/>
            <person name="Zhang P."/>
            <person name="Huang Z."/>
            <person name="Berger S.L."/>
            <person name="Reinberg D."/>
            <person name="Wang J."/>
            <person name="Liebig J."/>
        </authorList>
    </citation>
    <scope>NUCLEOTIDE SEQUENCE [LARGE SCALE GENOMIC DNA]</scope>
    <source>
        <strain evidence="7 8">Hsal</strain>
    </source>
</reference>
<feature type="transmembrane region" description="Helical" evidence="5">
    <location>
        <begin position="53"/>
        <end position="72"/>
    </location>
</feature>
<feature type="transmembrane region" description="Helical" evidence="5">
    <location>
        <begin position="205"/>
        <end position="223"/>
    </location>
</feature>
<evidence type="ECO:0000256" key="3">
    <source>
        <dbReference type="ARBA" id="ARBA00022989"/>
    </source>
</evidence>
<dbReference type="Gene3D" id="1.20.1250.20">
    <property type="entry name" value="MFS general substrate transporter like domains"/>
    <property type="match status" value="1"/>
</dbReference>
<protein>
    <submittedName>
        <fullName evidence="7">Major facilitator transporter family protein</fullName>
    </submittedName>
</protein>
<dbReference type="InterPro" id="IPR036259">
    <property type="entry name" value="MFS_trans_sf"/>
</dbReference>
<feature type="transmembrane region" description="Helical" evidence="5">
    <location>
        <begin position="440"/>
        <end position="460"/>
    </location>
</feature>
<dbReference type="Gene3D" id="1.20.1720.10">
    <property type="entry name" value="Multidrug resistance protein D"/>
    <property type="match status" value="1"/>
</dbReference>
<sequence>MTEQPARWSALLSGKNSLLAFTLTGAVSLHALTLYMVSTIQPQLIRILDGFEYYSWTESYFFITTLIGATLVNRVLDTFGARRAYVAACLLFALATLACGLAPSMPVFLLARLVQGLGSGLLASLTYSMVQLVFEKRLWPHTLALIAGSWGLATLLGPALGGIFVFLQQPRMTFFFITALALLFAFISARILPDGIKSAEKATPLPWLQLFLLTVIILAISAISVFDRFIYQAGGAIFAAGLLALLVYVDKHGQSRMLPQGAFSPGSMLFSLYALIILLSFPGIVADTFLTLFLQELHGLSVTLAGYLAVLVSIGWTLGALLNASAGARKLIKLFMLMPVLSFIGLGVLLFIIPAEGASYLFLALAAAALLTVGLASGIIWPHLLAQVLHSAPQKDAGLASASITQMQLFASAFGAALAGVIANFAGFHNPGGKIGLQHSAIALFIFLILAIIATLPAAWRIIRQIRAEI</sequence>
<dbReference type="GO" id="GO:0005886">
    <property type="term" value="C:plasma membrane"/>
    <property type="evidence" value="ECO:0007669"/>
    <property type="project" value="TreeGrafter"/>
</dbReference>
<evidence type="ECO:0000259" key="6">
    <source>
        <dbReference type="PROSITE" id="PS50850"/>
    </source>
</evidence>
<dbReference type="PANTHER" id="PTHR23501">
    <property type="entry name" value="MAJOR FACILITATOR SUPERFAMILY"/>
    <property type="match status" value="1"/>
</dbReference>
<feature type="domain" description="Major facilitator superfamily (MFS) profile" evidence="6">
    <location>
        <begin position="19"/>
        <end position="469"/>
    </location>
</feature>
<organism evidence="7 8">
    <name type="scientific">Candidatus Tokpelaia hoelldobleri</name>
    <dbReference type="NCBI Taxonomy" id="1902579"/>
    <lineage>
        <taxon>Bacteria</taxon>
        <taxon>Pseudomonadati</taxon>
        <taxon>Pseudomonadota</taxon>
        <taxon>Alphaproteobacteria</taxon>
        <taxon>Hyphomicrobiales</taxon>
        <taxon>Candidatus Tokpelaia</taxon>
    </lineage>
</organism>
<dbReference type="AlphaFoldDB" id="A0A1U9JUL9"/>
<feature type="transmembrane region" description="Helical" evidence="5">
    <location>
        <begin position="142"/>
        <end position="167"/>
    </location>
</feature>
<evidence type="ECO:0000256" key="1">
    <source>
        <dbReference type="ARBA" id="ARBA00004141"/>
    </source>
</evidence>
<dbReference type="STRING" id="1902579.BHV28_08600"/>
<feature type="transmembrane region" description="Helical" evidence="5">
    <location>
        <begin position="109"/>
        <end position="130"/>
    </location>
</feature>
<comment type="subcellular location">
    <subcellularLocation>
        <location evidence="1">Membrane</location>
        <topology evidence="1">Multi-pass membrane protein</topology>
    </subcellularLocation>
</comment>
<feature type="transmembrane region" description="Helical" evidence="5">
    <location>
        <begin position="334"/>
        <end position="354"/>
    </location>
</feature>
<dbReference type="InterPro" id="IPR020846">
    <property type="entry name" value="MFS_dom"/>
</dbReference>
<feature type="transmembrane region" description="Helical" evidence="5">
    <location>
        <begin position="300"/>
        <end position="322"/>
    </location>
</feature>
<dbReference type="Proteomes" id="UP000188912">
    <property type="component" value="Chromosome"/>
</dbReference>
<dbReference type="EMBL" id="CP017315">
    <property type="protein sequence ID" value="AQS41559.1"/>
    <property type="molecule type" value="Genomic_DNA"/>
</dbReference>
<evidence type="ECO:0000256" key="5">
    <source>
        <dbReference type="SAM" id="Phobius"/>
    </source>
</evidence>
<dbReference type="GO" id="GO:0022857">
    <property type="term" value="F:transmembrane transporter activity"/>
    <property type="evidence" value="ECO:0007669"/>
    <property type="project" value="InterPro"/>
</dbReference>
<reference evidence="7 8" key="2">
    <citation type="journal article" date="2016" name="Sci. Rep.">
        <title>The genome of Rhizobiales bacteria in predatory ants reveals urease gene functions but no genes for nitrogen fixation.</title>
        <authorList>
            <person name="Neuvonen M.M."/>
            <person name="Tamarit D."/>
            <person name="Naslund K."/>
            <person name="Liebig J."/>
            <person name="Feldhaar H."/>
            <person name="Moran N.A."/>
            <person name="Guy L."/>
            <person name="Andersson S.G."/>
        </authorList>
    </citation>
    <scope>NUCLEOTIDE SEQUENCE [LARGE SCALE GENOMIC DNA]</scope>
    <source>
        <strain evidence="7 8">Hsal</strain>
    </source>
</reference>
<feature type="transmembrane region" description="Helical" evidence="5">
    <location>
        <begin position="360"/>
        <end position="386"/>
    </location>
</feature>
<dbReference type="Pfam" id="PF07690">
    <property type="entry name" value="MFS_1"/>
    <property type="match status" value="1"/>
</dbReference>
<dbReference type="PANTHER" id="PTHR23501:SF154">
    <property type="entry name" value="MULTIDRUG-EFFLUX TRANSPORTER RV1634-RELATED"/>
    <property type="match status" value="1"/>
</dbReference>
<name>A0A1U9JUL9_9HYPH</name>
<keyword evidence="4 5" id="KW-0472">Membrane</keyword>
<feature type="transmembrane region" description="Helical" evidence="5">
    <location>
        <begin position="18"/>
        <end position="41"/>
    </location>
</feature>
<evidence type="ECO:0000313" key="7">
    <source>
        <dbReference type="EMBL" id="AQS41559.1"/>
    </source>
</evidence>
<feature type="transmembrane region" description="Helical" evidence="5">
    <location>
        <begin position="407"/>
        <end position="428"/>
    </location>
</feature>
<dbReference type="PROSITE" id="PS50850">
    <property type="entry name" value="MFS"/>
    <property type="match status" value="1"/>
</dbReference>
<dbReference type="SUPFAM" id="SSF103473">
    <property type="entry name" value="MFS general substrate transporter"/>
    <property type="match status" value="1"/>
</dbReference>
<feature type="transmembrane region" description="Helical" evidence="5">
    <location>
        <begin position="173"/>
        <end position="193"/>
    </location>
</feature>
<gene>
    <name evidence="7" type="ORF">BHV28_08600</name>
</gene>
<feature type="transmembrane region" description="Helical" evidence="5">
    <location>
        <begin position="270"/>
        <end position="294"/>
    </location>
</feature>
<keyword evidence="3 5" id="KW-1133">Transmembrane helix</keyword>
<evidence type="ECO:0000313" key="8">
    <source>
        <dbReference type="Proteomes" id="UP000188912"/>
    </source>
</evidence>
<keyword evidence="8" id="KW-1185">Reference proteome</keyword>